<dbReference type="Proteomes" id="UP000243232">
    <property type="component" value="Chromosome I"/>
</dbReference>
<keyword evidence="3" id="KW-1185">Reference proteome</keyword>
<feature type="signal peptide" evidence="1">
    <location>
        <begin position="1"/>
        <end position="34"/>
    </location>
</feature>
<dbReference type="GO" id="GO:0006878">
    <property type="term" value="P:intracellular copper ion homeostasis"/>
    <property type="evidence" value="ECO:0007669"/>
    <property type="project" value="InterPro"/>
</dbReference>
<dbReference type="EMBL" id="LT629785">
    <property type="protein sequence ID" value="SDU27857.1"/>
    <property type="molecule type" value="Genomic_DNA"/>
</dbReference>
<evidence type="ECO:0000313" key="2">
    <source>
        <dbReference type="EMBL" id="SDU27857.1"/>
    </source>
</evidence>
<dbReference type="SUPFAM" id="SSF56935">
    <property type="entry name" value="Porins"/>
    <property type="match status" value="1"/>
</dbReference>
<feature type="chain" id="PRO_5009275494" evidence="1">
    <location>
        <begin position="35"/>
        <end position="379"/>
    </location>
</feature>
<evidence type="ECO:0000313" key="3">
    <source>
        <dbReference type="Proteomes" id="UP000243232"/>
    </source>
</evidence>
<keyword evidence="1" id="KW-0732">Signal</keyword>
<reference evidence="3" key="1">
    <citation type="submission" date="2016-10" db="EMBL/GenBank/DDBJ databases">
        <authorList>
            <person name="Varghese N."/>
            <person name="Submissions S."/>
        </authorList>
    </citation>
    <scope>NUCLEOTIDE SEQUENCE [LARGE SCALE GENOMIC DNA]</scope>
    <source>
        <strain evidence="3">DSM 17875</strain>
    </source>
</reference>
<protein>
    <submittedName>
        <fullName evidence="2">Copper resistance protein B</fullName>
    </submittedName>
</protein>
<dbReference type="GO" id="GO:0005507">
    <property type="term" value="F:copper ion binding"/>
    <property type="evidence" value="ECO:0007669"/>
    <property type="project" value="InterPro"/>
</dbReference>
<name>A0A1H2H7J0_9PSED</name>
<dbReference type="GO" id="GO:0009279">
    <property type="term" value="C:cell outer membrane"/>
    <property type="evidence" value="ECO:0007669"/>
    <property type="project" value="InterPro"/>
</dbReference>
<sequence length="379" mass="41690">MPGKVRTMANKRFRLNVIALSVSLSAVSSSLTFAAEAMDHSAMGQGSMPMDHSMMKPDSAQSPMEGMDHSQMNHDAMDMDMGEMPMDHSMMKPAADQSPMQGMDHSQMDHDAMDMGETPMPAMDHSTIDHSQMQHAAPAPTSESRTPIPPITEADREAAFPDVHGHKMDDNAINSFVLFDQLEYQNADAGSVLAWNAMGWVGGDIDRLWWRSEGERTNGTTEAAEVQAFWGHAISPWGETVVGVRQDFKPGAPQTWGAIGIQGMALYNFETEATAYIGENGQSAARLEGEYDILLTNRLILQPRAEANFYGKNDDSRGYGSGLADVDLGLRLRYEVVRQFAPYIGVSWSKVYGNTADYVRDEGGDSSEARFVAGVRMWF</sequence>
<dbReference type="AlphaFoldDB" id="A0A1H2H7J0"/>
<evidence type="ECO:0000256" key="1">
    <source>
        <dbReference type="SAM" id="SignalP"/>
    </source>
</evidence>
<gene>
    <name evidence="2" type="ORF">SAMN05216296_2811</name>
</gene>
<dbReference type="STRING" id="364197.SAMN05216296_2811"/>
<organism evidence="2 3">
    <name type="scientific">Pseudomonas pohangensis</name>
    <dbReference type="NCBI Taxonomy" id="364197"/>
    <lineage>
        <taxon>Bacteria</taxon>
        <taxon>Pseudomonadati</taxon>
        <taxon>Pseudomonadota</taxon>
        <taxon>Gammaproteobacteria</taxon>
        <taxon>Pseudomonadales</taxon>
        <taxon>Pseudomonadaceae</taxon>
        <taxon>Pseudomonas</taxon>
    </lineage>
</organism>
<dbReference type="Pfam" id="PF05275">
    <property type="entry name" value="CopB"/>
    <property type="match status" value="1"/>
</dbReference>
<proteinExistence type="predicted"/>
<dbReference type="InterPro" id="IPR007939">
    <property type="entry name" value="Cu-R_B_prcur"/>
</dbReference>
<accession>A0A1H2H7J0</accession>